<reference evidence="3" key="1">
    <citation type="journal article" date="2019" name="Int. J. Syst. Evol. Microbiol.">
        <title>The Global Catalogue of Microorganisms (GCM) 10K type strain sequencing project: providing services to taxonomists for standard genome sequencing and annotation.</title>
        <authorList>
            <consortium name="The Broad Institute Genomics Platform"/>
            <consortium name="The Broad Institute Genome Sequencing Center for Infectious Disease"/>
            <person name="Wu L."/>
            <person name="Ma J."/>
        </authorList>
    </citation>
    <scope>NUCLEOTIDE SEQUENCE [LARGE SCALE GENOMIC DNA]</scope>
    <source>
        <strain evidence="3">JCM 17125</strain>
    </source>
</reference>
<accession>A0ABP7EQ14</accession>
<dbReference type="Proteomes" id="UP001501468">
    <property type="component" value="Unassembled WGS sequence"/>
</dbReference>
<feature type="region of interest" description="Disordered" evidence="1">
    <location>
        <begin position="1"/>
        <end position="22"/>
    </location>
</feature>
<name>A0ABP7EQ14_9MICO</name>
<comment type="caution">
    <text evidence="2">The sequence shown here is derived from an EMBL/GenBank/DDBJ whole genome shotgun (WGS) entry which is preliminary data.</text>
</comment>
<protein>
    <submittedName>
        <fullName evidence="2">Uncharacterized protein</fullName>
    </submittedName>
</protein>
<dbReference type="EMBL" id="BAABDC010000013">
    <property type="protein sequence ID" value="GAA3721608.1"/>
    <property type="molecule type" value="Genomic_DNA"/>
</dbReference>
<organism evidence="2 3">
    <name type="scientific">Terrabacter ginsenosidimutans</name>
    <dbReference type="NCBI Taxonomy" id="490575"/>
    <lineage>
        <taxon>Bacteria</taxon>
        <taxon>Bacillati</taxon>
        <taxon>Actinomycetota</taxon>
        <taxon>Actinomycetes</taxon>
        <taxon>Micrococcales</taxon>
        <taxon>Intrasporangiaceae</taxon>
        <taxon>Terrabacter</taxon>
    </lineage>
</organism>
<proteinExistence type="predicted"/>
<keyword evidence="3" id="KW-1185">Reference proteome</keyword>
<evidence type="ECO:0000313" key="2">
    <source>
        <dbReference type="EMBL" id="GAA3721608.1"/>
    </source>
</evidence>
<evidence type="ECO:0000313" key="3">
    <source>
        <dbReference type="Proteomes" id="UP001501468"/>
    </source>
</evidence>
<gene>
    <name evidence="2" type="ORF">GCM10022399_42470</name>
</gene>
<evidence type="ECO:0000256" key="1">
    <source>
        <dbReference type="SAM" id="MobiDB-lite"/>
    </source>
</evidence>
<feature type="compositionally biased region" description="Polar residues" evidence="1">
    <location>
        <begin position="1"/>
        <end position="12"/>
    </location>
</feature>
<sequence length="98" mass="11028">MVMSTQPGTSPRSRGPAMRRDMADVSAARARDCLVMKRFILFLPVWWCGGKTPGGRLSELEVEEAEPGVEREEHGHRQGQEDDGEYVCLDLLLVERAR</sequence>